<reference evidence="4 5" key="1">
    <citation type="submission" date="2018-06" db="EMBL/GenBank/DDBJ databases">
        <title>Comparative genomics reveals the genomic features of Rhizophagus irregularis, R. cerebriforme, R. diaphanum and Gigaspora rosea, and their symbiotic lifestyle signature.</title>
        <authorList>
            <person name="Morin E."/>
            <person name="San Clemente H."/>
            <person name="Chen E.C.H."/>
            <person name="De La Providencia I."/>
            <person name="Hainaut M."/>
            <person name="Kuo A."/>
            <person name="Kohler A."/>
            <person name="Murat C."/>
            <person name="Tang N."/>
            <person name="Roy S."/>
            <person name="Loubradou J."/>
            <person name="Henrissat B."/>
            <person name="Grigoriev I.V."/>
            <person name="Corradi N."/>
            <person name="Roux C."/>
            <person name="Martin F.M."/>
        </authorList>
    </citation>
    <scope>NUCLEOTIDE SEQUENCE [LARGE SCALE GENOMIC DNA]</scope>
    <source>
        <strain evidence="4 5">DAOM 194757</strain>
    </source>
</reference>
<dbReference type="SUPFAM" id="SSF48264">
    <property type="entry name" value="Cytochrome P450"/>
    <property type="match status" value="1"/>
</dbReference>
<dbReference type="GO" id="GO:0016705">
    <property type="term" value="F:oxidoreductase activity, acting on paired donors, with incorporation or reduction of molecular oxygen"/>
    <property type="evidence" value="ECO:0007669"/>
    <property type="project" value="InterPro"/>
</dbReference>
<evidence type="ECO:0000256" key="3">
    <source>
        <dbReference type="ARBA" id="ARBA00022723"/>
    </source>
</evidence>
<sequence length="422" mass="48712">MTPKHFSKNYGELFSLYIFGGVVTFAGADSIPEVLNNTTAFSFGRGVNKQTTPIDDIVIPFFRNNKPPRINQLAREMSSKANSNNVSKIQKELLFIIENFFGNCEEPKVFSNIHDTIVQIMAKLTINLALGQECAQFEDLVSIFAELATITLRMKFVPPILSFIHPSVHKYFVSLPLKNAIDRHKNIFIQRCKPIVEERILQRKKLGEKYIRKDDIFDYFINELQLDFVDDKFMDYFYVHVYLLIYASNNTTTKFFASTFYDYCGRPELWKELYEEQLKIHNESNGNLGIDDVDKMVKLDCFVKESFRHSADIASLPHIVNADSYTFSNGATIPKDRDVFLYMQDINFNNKFYGETSDDFQPKRGKHACPGRVYAVNVIKILLHEAILKYKIRTESGKIELPKIISCFSTSSESSLIFENRN</sequence>
<dbReference type="Gene3D" id="1.10.630.10">
    <property type="entry name" value="Cytochrome P450"/>
    <property type="match status" value="1"/>
</dbReference>
<dbReference type="GO" id="GO:0005506">
    <property type="term" value="F:iron ion binding"/>
    <property type="evidence" value="ECO:0007669"/>
    <property type="project" value="InterPro"/>
</dbReference>
<dbReference type="OrthoDB" id="1844152at2759"/>
<dbReference type="GO" id="GO:0004497">
    <property type="term" value="F:monooxygenase activity"/>
    <property type="evidence" value="ECO:0007669"/>
    <property type="project" value="InterPro"/>
</dbReference>
<dbReference type="InterPro" id="IPR001128">
    <property type="entry name" value="Cyt_P450"/>
</dbReference>
<dbReference type="Pfam" id="PF00067">
    <property type="entry name" value="p450"/>
    <property type="match status" value="1"/>
</dbReference>
<evidence type="ECO:0000256" key="2">
    <source>
        <dbReference type="ARBA" id="ARBA00010617"/>
    </source>
</evidence>
<evidence type="ECO:0000313" key="4">
    <source>
        <dbReference type="EMBL" id="RIB00248.1"/>
    </source>
</evidence>
<proteinExistence type="inferred from homology"/>
<dbReference type="Proteomes" id="UP000266673">
    <property type="component" value="Unassembled WGS sequence"/>
</dbReference>
<dbReference type="AlphaFoldDB" id="A0A397TTJ4"/>
<keyword evidence="5" id="KW-1185">Reference proteome</keyword>
<dbReference type="EMBL" id="QKWP01004707">
    <property type="protein sequence ID" value="RIB00248.1"/>
    <property type="molecule type" value="Genomic_DNA"/>
</dbReference>
<comment type="cofactor">
    <cofactor evidence="1">
        <name>heme</name>
        <dbReference type="ChEBI" id="CHEBI:30413"/>
    </cofactor>
</comment>
<protein>
    <submittedName>
        <fullName evidence="4">Cytochrome P450</fullName>
    </submittedName>
</protein>
<dbReference type="GO" id="GO:0020037">
    <property type="term" value="F:heme binding"/>
    <property type="evidence" value="ECO:0007669"/>
    <property type="project" value="InterPro"/>
</dbReference>
<dbReference type="STRING" id="44941.A0A397TTJ4"/>
<comment type="similarity">
    <text evidence="2">Belongs to the cytochrome P450 family.</text>
</comment>
<name>A0A397TTJ4_9GLOM</name>
<accession>A0A397TTJ4</accession>
<comment type="caution">
    <text evidence="4">The sequence shown here is derived from an EMBL/GenBank/DDBJ whole genome shotgun (WGS) entry which is preliminary data.</text>
</comment>
<dbReference type="PANTHER" id="PTHR46206">
    <property type="entry name" value="CYTOCHROME P450"/>
    <property type="match status" value="1"/>
</dbReference>
<gene>
    <name evidence="4" type="ORF">C2G38_2234989</name>
</gene>
<keyword evidence="3" id="KW-0479">Metal-binding</keyword>
<evidence type="ECO:0000256" key="1">
    <source>
        <dbReference type="ARBA" id="ARBA00001971"/>
    </source>
</evidence>
<evidence type="ECO:0000313" key="5">
    <source>
        <dbReference type="Proteomes" id="UP000266673"/>
    </source>
</evidence>
<organism evidence="4 5">
    <name type="scientific">Gigaspora rosea</name>
    <dbReference type="NCBI Taxonomy" id="44941"/>
    <lineage>
        <taxon>Eukaryota</taxon>
        <taxon>Fungi</taxon>
        <taxon>Fungi incertae sedis</taxon>
        <taxon>Mucoromycota</taxon>
        <taxon>Glomeromycotina</taxon>
        <taxon>Glomeromycetes</taxon>
        <taxon>Diversisporales</taxon>
        <taxon>Gigasporaceae</taxon>
        <taxon>Gigaspora</taxon>
    </lineage>
</organism>
<dbReference type="InterPro" id="IPR036396">
    <property type="entry name" value="Cyt_P450_sf"/>
</dbReference>